<dbReference type="AlphaFoldDB" id="A0A0D3D735"/>
<dbReference type="HOGENOM" id="CLU_2964037_0_0_1"/>
<proteinExistence type="predicted"/>
<reference evidence="1" key="2">
    <citation type="submission" date="2015-03" db="UniProtKB">
        <authorList>
            <consortium name="EnsemblPlants"/>
        </authorList>
    </citation>
    <scope>IDENTIFICATION</scope>
</reference>
<accession>A0A0D3D735</accession>
<dbReference type="OMA" id="MSFAMKD"/>
<reference evidence="1 2" key="1">
    <citation type="journal article" date="2014" name="Genome Biol.">
        <title>Transcriptome and methylome profiling reveals relics of genome dominance in the mesopolyploid Brassica oleracea.</title>
        <authorList>
            <person name="Parkin I.A."/>
            <person name="Koh C."/>
            <person name="Tang H."/>
            <person name="Robinson S.J."/>
            <person name="Kagale S."/>
            <person name="Clarke W.E."/>
            <person name="Town C.D."/>
            <person name="Nixon J."/>
            <person name="Krishnakumar V."/>
            <person name="Bidwell S.L."/>
            <person name="Denoeud F."/>
            <person name="Belcram H."/>
            <person name="Links M.G."/>
            <person name="Just J."/>
            <person name="Clarke C."/>
            <person name="Bender T."/>
            <person name="Huebert T."/>
            <person name="Mason A.S."/>
            <person name="Pires J.C."/>
            <person name="Barker G."/>
            <person name="Moore J."/>
            <person name="Walley P.G."/>
            <person name="Manoli S."/>
            <person name="Batley J."/>
            <person name="Edwards D."/>
            <person name="Nelson M.N."/>
            <person name="Wang X."/>
            <person name="Paterson A.H."/>
            <person name="King G."/>
            <person name="Bancroft I."/>
            <person name="Chalhoub B."/>
            <person name="Sharpe A.G."/>
        </authorList>
    </citation>
    <scope>NUCLEOTIDE SEQUENCE</scope>
    <source>
        <strain evidence="1 2">cv. TO1000</strain>
    </source>
</reference>
<dbReference type="EnsemblPlants" id="Bo7g056060.1">
    <property type="protein sequence ID" value="Bo7g056060.1"/>
    <property type="gene ID" value="Bo7g056060"/>
</dbReference>
<evidence type="ECO:0008006" key="3">
    <source>
        <dbReference type="Google" id="ProtNLM"/>
    </source>
</evidence>
<dbReference type="Gramene" id="Bo7g056060.1">
    <property type="protein sequence ID" value="Bo7g056060.1"/>
    <property type="gene ID" value="Bo7g056060"/>
</dbReference>
<organism evidence="1 2">
    <name type="scientific">Brassica oleracea var. oleracea</name>
    <dbReference type="NCBI Taxonomy" id="109376"/>
    <lineage>
        <taxon>Eukaryota</taxon>
        <taxon>Viridiplantae</taxon>
        <taxon>Streptophyta</taxon>
        <taxon>Embryophyta</taxon>
        <taxon>Tracheophyta</taxon>
        <taxon>Spermatophyta</taxon>
        <taxon>Magnoliopsida</taxon>
        <taxon>eudicotyledons</taxon>
        <taxon>Gunneridae</taxon>
        <taxon>Pentapetalae</taxon>
        <taxon>rosids</taxon>
        <taxon>malvids</taxon>
        <taxon>Brassicales</taxon>
        <taxon>Brassicaceae</taxon>
        <taxon>Brassiceae</taxon>
        <taxon>Brassica</taxon>
    </lineage>
</organism>
<evidence type="ECO:0000313" key="2">
    <source>
        <dbReference type="Proteomes" id="UP000032141"/>
    </source>
</evidence>
<evidence type="ECO:0000313" key="1">
    <source>
        <dbReference type="EnsemblPlants" id="Bo7g056060.1"/>
    </source>
</evidence>
<name>A0A0D3D735_BRAOL</name>
<sequence length="59" mass="6863">MDKIKELKEQLSMSFAMKDMGPAKQILGMRIVRDRGEKLIHLSQEKYIKTHSEEVSLDT</sequence>
<dbReference type="Proteomes" id="UP000032141">
    <property type="component" value="Chromosome C7"/>
</dbReference>
<protein>
    <recommendedName>
        <fullName evidence="3">Reverse transcriptase Ty1/copia-type domain-containing protein</fullName>
    </recommendedName>
</protein>
<keyword evidence="2" id="KW-1185">Reference proteome</keyword>